<dbReference type="OrthoDB" id="8536890at2"/>
<protein>
    <recommendedName>
        <fullName evidence="3">4Fe-4S ferredoxin-type domain-containing protein</fullName>
    </recommendedName>
</protein>
<dbReference type="Proteomes" id="UP000320225">
    <property type="component" value="Unassembled WGS sequence"/>
</dbReference>
<accession>A0A554WTD3</accession>
<organism evidence="1 2">
    <name type="scientific">Tepidimonas sediminis</name>
    <dbReference type="NCBI Taxonomy" id="2588941"/>
    <lineage>
        <taxon>Bacteria</taxon>
        <taxon>Pseudomonadati</taxon>
        <taxon>Pseudomonadota</taxon>
        <taxon>Betaproteobacteria</taxon>
        <taxon>Burkholderiales</taxon>
        <taxon>Tepidimonas</taxon>
    </lineage>
</organism>
<keyword evidence="2" id="KW-1185">Reference proteome</keyword>
<gene>
    <name evidence="1" type="ORF">Tsedi_00550</name>
</gene>
<dbReference type="AlphaFoldDB" id="A0A554WTD3"/>
<comment type="caution">
    <text evidence="1">The sequence shown here is derived from an EMBL/GenBank/DDBJ whole genome shotgun (WGS) entry which is preliminary data.</text>
</comment>
<dbReference type="RefSeq" id="WP_143893381.1">
    <property type="nucleotide sequence ID" value="NZ_VJND01000002.1"/>
</dbReference>
<proteinExistence type="predicted"/>
<name>A0A554WTD3_9BURK</name>
<reference evidence="1 2" key="1">
    <citation type="submission" date="2019-07" db="EMBL/GenBank/DDBJ databases">
        <title>Tepidimonas sediminis YIM 72259 draft genome.</title>
        <authorList>
            <person name="Da Costa M.S."/>
            <person name="Froufe H.J.C."/>
            <person name="Egas C."/>
            <person name="Albuquerque L."/>
        </authorList>
    </citation>
    <scope>NUCLEOTIDE SEQUENCE [LARGE SCALE GENOMIC DNA]</scope>
    <source>
        <strain evidence="1 2">YIM 72259</strain>
    </source>
</reference>
<evidence type="ECO:0000313" key="1">
    <source>
        <dbReference type="EMBL" id="TSE26841.1"/>
    </source>
</evidence>
<dbReference type="EMBL" id="VJND01000002">
    <property type="protein sequence ID" value="TSE26841.1"/>
    <property type="molecule type" value="Genomic_DNA"/>
</dbReference>
<sequence length="115" mass="12260">MNTRRPEDGAVVWLHPEAPSKPPPGAPCNGCGVCCAWRPCPLGVVLSRRWRGACAMLRWDAGQARYRCGALPAQPAGAGAVRRLLVVLGQRLVARWIAAGAGCDCDVEVAHPRHS</sequence>
<evidence type="ECO:0008006" key="3">
    <source>
        <dbReference type="Google" id="ProtNLM"/>
    </source>
</evidence>
<evidence type="ECO:0000313" key="2">
    <source>
        <dbReference type="Proteomes" id="UP000320225"/>
    </source>
</evidence>